<dbReference type="SUPFAM" id="SSF54897">
    <property type="entry name" value="Protease propeptides/inhibitors"/>
    <property type="match status" value="1"/>
</dbReference>
<evidence type="ECO:0000256" key="7">
    <source>
        <dbReference type="SAM" id="MobiDB-lite"/>
    </source>
</evidence>
<dbReference type="PROSITE" id="PS00138">
    <property type="entry name" value="SUBTILASE_SER"/>
    <property type="match status" value="1"/>
</dbReference>
<feature type="chain" id="PRO_5046557872" evidence="8">
    <location>
        <begin position="24"/>
        <end position="430"/>
    </location>
</feature>
<protein>
    <submittedName>
        <fullName evidence="11">S8 family serine peptidase</fullName>
    </submittedName>
</protein>
<dbReference type="PROSITE" id="PS51257">
    <property type="entry name" value="PROKAR_LIPOPROTEIN"/>
    <property type="match status" value="1"/>
</dbReference>
<dbReference type="Pfam" id="PF05922">
    <property type="entry name" value="Inhibitor_I9"/>
    <property type="match status" value="1"/>
</dbReference>
<dbReference type="Gene3D" id="3.40.50.200">
    <property type="entry name" value="Peptidase S8/S53 domain"/>
    <property type="match status" value="1"/>
</dbReference>
<feature type="compositionally biased region" description="Pro residues" evidence="7">
    <location>
        <begin position="151"/>
        <end position="172"/>
    </location>
</feature>
<dbReference type="PROSITE" id="PS00136">
    <property type="entry name" value="SUBTILASE_ASP"/>
    <property type="match status" value="1"/>
</dbReference>
<dbReference type="InterPro" id="IPR050131">
    <property type="entry name" value="Peptidase_S8_subtilisin-like"/>
</dbReference>
<evidence type="ECO:0000256" key="4">
    <source>
        <dbReference type="ARBA" id="ARBA00022825"/>
    </source>
</evidence>
<organism evidence="11 12">
    <name type="scientific">Hymenobacter humi</name>
    <dbReference type="NCBI Taxonomy" id="1411620"/>
    <lineage>
        <taxon>Bacteria</taxon>
        <taxon>Pseudomonadati</taxon>
        <taxon>Bacteroidota</taxon>
        <taxon>Cytophagia</taxon>
        <taxon>Cytophagales</taxon>
        <taxon>Hymenobacteraceae</taxon>
        <taxon>Hymenobacter</taxon>
    </lineage>
</organism>
<keyword evidence="12" id="KW-1185">Reference proteome</keyword>
<feature type="domain" description="Peptidase S8/S53" evidence="9">
    <location>
        <begin position="200"/>
        <end position="405"/>
    </location>
</feature>
<evidence type="ECO:0000256" key="3">
    <source>
        <dbReference type="ARBA" id="ARBA00022801"/>
    </source>
</evidence>
<evidence type="ECO:0000259" key="10">
    <source>
        <dbReference type="Pfam" id="PF05922"/>
    </source>
</evidence>
<evidence type="ECO:0000259" key="9">
    <source>
        <dbReference type="Pfam" id="PF00082"/>
    </source>
</evidence>
<keyword evidence="4 5" id="KW-0720">Serine protease</keyword>
<keyword evidence="3 5" id="KW-0378">Hydrolase</keyword>
<feature type="domain" description="Inhibitor I9" evidence="10">
    <location>
        <begin position="59"/>
        <end position="142"/>
    </location>
</feature>
<dbReference type="InterPro" id="IPR010259">
    <property type="entry name" value="S8pro/Inhibitor_I9"/>
</dbReference>
<dbReference type="PROSITE" id="PS00137">
    <property type="entry name" value="SUBTILASE_HIS"/>
    <property type="match status" value="1"/>
</dbReference>
<dbReference type="InterPro" id="IPR015500">
    <property type="entry name" value="Peptidase_S8_subtilisin-rel"/>
</dbReference>
<evidence type="ECO:0000313" key="11">
    <source>
        <dbReference type="EMBL" id="MFC7666692.1"/>
    </source>
</evidence>
<dbReference type="RefSeq" id="WP_380200607.1">
    <property type="nucleotide sequence ID" value="NZ_JBHTEK010000001.1"/>
</dbReference>
<dbReference type="Pfam" id="PF00082">
    <property type="entry name" value="Peptidase_S8"/>
    <property type="match status" value="1"/>
</dbReference>
<dbReference type="InterPro" id="IPR036852">
    <property type="entry name" value="Peptidase_S8/S53_dom_sf"/>
</dbReference>
<evidence type="ECO:0000256" key="5">
    <source>
        <dbReference type="PROSITE-ProRule" id="PRU01240"/>
    </source>
</evidence>
<dbReference type="PANTHER" id="PTHR43806:SF11">
    <property type="entry name" value="CEREVISIN-RELATED"/>
    <property type="match status" value="1"/>
</dbReference>
<dbReference type="InterPro" id="IPR022398">
    <property type="entry name" value="Peptidase_S8_His-AS"/>
</dbReference>
<dbReference type="SUPFAM" id="SSF52743">
    <property type="entry name" value="Subtilisin-like"/>
    <property type="match status" value="1"/>
</dbReference>
<evidence type="ECO:0000256" key="8">
    <source>
        <dbReference type="SAM" id="SignalP"/>
    </source>
</evidence>
<feature type="region of interest" description="Disordered" evidence="7">
    <location>
        <begin position="145"/>
        <end position="177"/>
    </location>
</feature>
<dbReference type="EMBL" id="JBHTEK010000001">
    <property type="protein sequence ID" value="MFC7666692.1"/>
    <property type="molecule type" value="Genomic_DNA"/>
</dbReference>
<evidence type="ECO:0000256" key="1">
    <source>
        <dbReference type="ARBA" id="ARBA00011073"/>
    </source>
</evidence>
<reference evidence="12" key="1">
    <citation type="journal article" date="2019" name="Int. J. Syst. Evol. Microbiol.">
        <title>The Global Catalogue of Microorganisms (GCM) 10K type strain sequencing project: providing services to taxonomists for standard genome sequencing and annotation.</title>
        <authorList>
            <consortium name="The Broad Institute Genomics Platform"/>
            <consortium name="The Broad Institute Genome Sequencing Center for Infectious Disease"/>
            <person name="Wu L."/>
            <person name="Ma J."/>
        </authorList>
    </citation>
    <scope>NUCLEOTIDE SEQUENCE [LARGE SCALE GENOMIC DNA]</scope>
    <source>
        <strain evidence="12">JCM 19635</strain>
    </source>
</reference>
<accession>A0ABW2U011</accession>
<evidence type="ECO:0000313" key="12">
    <source>
        <dbReference type="Proteomes" id="UP001596513"/>
    </source>
</evidence>
<comment type="similarity">
    <text evidence="1 5 6">Belongs to the peptidase S8 family.</text>
</comment>
<feature type="active site" description="Charge relay system" evidence="5">
    <location>
        <position position="202"/>
    </location>
</feature>
<sequence>MNKPTLNIRLASWVLSGSLVASSAVFMGCSREEVEPSNPTAATAAADAKADGADVIPGQYIVVLKDGAVETAPSDSYEEKVKKVKASAQGLLRGRGLSSEAVGQAYGHVLKGFAAKLTPKEAAELAKDEQVSYVEADRIVALVKPVRGPKSPAPAPTEPAPAPTPTPTPAPTDPSIVYQPVPYGVARVGSGDGTGKTAWVIDTGIDLNHPDLNVDAARSRSFLTGDASAEDGNGHGTHVAGTIAAKNNTFGVVGVAANAFVVAVRVLDASGSGSSSGVIAGIDYVSANGRAGDVANMSLGGGASQALDDAVLNASNKGILFALAAGNSSANAATSSPARVNGPNVFTISAMDSNDTWASFSNFGNPPIDYCMPGVYINSTWINDGYNTISGTSMATPHMAGVLLLRGKSFTTSGSVRNDPDGTADQIAHL</sequence>
<dbReference type="PANTHER" id="PTHR43806">
    <property type="entry name" value="PEPTIDASE S8"/>
    <property type="match status" value="1"/>
</dbReference>
<evidence type="ECO:0000256" key="2">
    <source>
        <dbReference type="ARBA" id="ARBA00022670"/>
    </source>
</evidence>
<evidence type="ECO:0000256" key="6">
    <source>
        <dbReference type="RuleBase" id="RU003355"/>
    </source>
</evidence>
<dbReference type="InterPro" id="IPR023827">
    <property type="entry name" value="Peptidase_S8_Asp-AS"/>
</dbReference>
<dbReference type="Proteomes" id="UP001596513">
    <property type="component" value="Unassembled WGS sequence"/>
</dbReference>
<dbReference type="InterPro" id="IPR000209">
    <property type="entry name" value="Peptidase_S8/S53_dom"/>
</dbReference>
<feature type="signal peptide" evidence="8">
    <location>
        <begin position="1"/>
        <end position="23"/>
    </location>
</feature>
<feature type="active site" description="Charge relay system" evidence="5">
    <location>
        <position position="393"/>
    </location>
</feature>
<keyword evidence="2 5" id="KW-0645">Protease</keyword>
<comment type="caution">
    <text evidence="11">The sequence shown here is derived from an EMBL/GenBank/DDBJ whole genome shotgun (WGS) entry which is preliminary data.</text>
</comment>
<name>A0ABW2U011_9BACT</name>
<dbReference type="InterPro" id="IPR023828">
    <property type="entry name" value="Peptidase_S8_Ser-AS"/>
</dbReference>
<dbReference type="Gene3D" id="3.30.70.80">
    <property type="entry name" value="Peptidase S8 propeptide/proteinase inhibitor I9"/>
    <property type="match status" value="1"/>
</dbReference>
<feature type="active site" description="Charge relay system" evidence="5">
    <location>
        <position position="235"/>
    </location>
</feature>
<dbReference type="InterPro" id="IPR037045">
    <property type="entry name" value="S8pro/Inhibitor_I9_sf"/>
</dbReference>
<dbReference type="PRINTS" id="PR00723">
    <property type="entry name" value="SUBTILISIN"/>
</dbReference>
<dbReference type="PROSITE" id="PS51892">
    <property type="entry name" value="SUBTILASE"/>
    <property type="match status" value="1"/>
</dbReference>
<proteinExistence type="inferred from homology"/>
<gene>
    <name evidence="11" type="ORF">ACFQT0_04120</name>
</gene>
<keyword evidence="8" id="KW-0732">Signal</keyword>